<evidence type="ECO:0000259" key="3">
    <source>
        <dbReference type="PROSITE" id="PS51459"/>
    </source>
</evidence>
<dbReference type="Gene3D" id="1.10.3290.10">
    <property type="entry name" value="Fido-like domain"/>
    <property type="match status" value="1"/>
</dbReference>
<name>A0A2S1LDJ1_9FLAO</name>
<reference evidence="4 5" key="1">
    <citation type="submission" date="2017-04" db="EMBL/GenBank/DDBJ databases">
        <title>Compelte genome sequence of WV33.</title>
        <authorList>
            <person name="Lee P.C."/>
        </authorList>
    </citation>
    <scope>NUCLEOTIDE SEQUENCE [LARGE SCALE GENOMIC DNA]</scope>
    <source>
        <strain evidence="4 5">WV33</strain>
    </source>
</reference>
<dbReference type="KEGG" id="ffa:FFWV33_09910"/>
<sequence>MTKYIHERPDFPQFYWDNEQLLTPLSEVRFLQGRILGKMESLGFSTQYESNLLLLETEVLSSGEIEGEIYKPAAVRSSIAKQIGDPFYDNQPTNQNIDGFVALLLDAFQNYKDELTTERIFSWHAALFPMGNSGLYPITVGGWRQDKRGPMQVVSGGIGNENIHFEAPAATLVPTLMEDFMKWLAEDTGQDLVIKAAVAHLWFLTIHPFDDGNGRIARSISESLLAKSENCAMRCYSLSSQILSTVKSYYDLLEATQKGNLDCTNWLLWFIDILKKAIIHSETVISRSLQKAEFWKTHQKTILNDRQLKMIQLLWNDFEGNLTTKKWAKITKCSDDTALRDINDLIFKDILYKEDKGSRSTSYKMRGF</sequence>
<dbReference type="PANTHER" id="PTHR13504:SF33">
    <property type="entry name" value="FIC FAMILY PROTEIN"/>
    <property type="match status" value="1"/>
</dbReference>
<dbReference type="OrthoDB" id="9814400at2"/>
<protein>
    <submittedName>
        <fullName evidence="4">Cell filamentation protein Fic</fullName>
    </submittedName>
</protein>
<dbReference type="InterPro" id="IPR025230">
    <property type="entry name" value="DUF4172"/>
</dbReference>
<dbReference type="SUPFAM" id="SSF140931">
    <property type="entry name" value="Fic-like"/>
    <property type="match status" value="1"/>
</dbReference>
<dbReference type="InterPro" id="IPR003812">
    <property type="entry name" value="Fido"/>
</dbReference>
<keyword evidence="2" id="KW-0067">ATP-binding</keyword>
<evidence type="ECO:0000256" key="2">
    <source>
        <dbReference type="PIRSR" id="PIRSR640198-2"/>
    </source>
</evidence>
<dbReference type="AlphaFoldDB" id="A0A2S1LDJ1"/>
<gene>
    <name evidence="4" type="ORF">FFWV33_09910</name>
</gene>
<evidence type="ECO:0000313" key="4">
    <source>
        <dbReference type="EMBL" id="AWG21825.1"/>
    </source>
</evidence>
<feature type="binding site" evidence="2">
    <location>
        <begin position="249"/>
        <end position="250"/>
    </location>
    <ligand>
        <name>ATP</name>
        <dbReference type="ChEBI" id="CHEBI:30616"/>
    </ligand>
</feature>
<accession>A0A2S1LDJ1</accession>
<dbReference type="EMBL" id="CP020918">
    <property type="protein sequence ID" value="AWG21825.1"/>
    <property type="molecule type" value="Genomic_DNA"/>
</dbReference>
<dbReference type="GO" id="GO:0005524">
    <property type="term" value="F:ATP binding"/>
    <property type="evidence" value="ECO:0007669"/>
    <property type="project" value="UniProtKB-KW"/>
</dbReference>
<dbReference type="Pfam" id="PF13776">
    <property type="entry name" value="DUF4172"/>
    <property type="match status" value="1"/>
</dbReference>
<feature type="active site" evidence="1">
    <location>
        <position position="207"/>
    </location>
</feature>
<feature type="binding site" evidence="2">
    <location>
        <begin position="211"/>
        <end position="218"/>
    </location>
    <ligand>
        <name>ATP</name>
        <dbReference type="ChEBI" id="CHEBI:30616"/>
    </ligand>
</feature>
<dbReference type="InterPro" id="IPR040198">
    <property type="entry name" value="Fido_containing"/>
</dbReference>
<feature type="domain" description="Fido" evidence="3">
    <location>
        <begin position="115"/>
        <end position="272"/>
    </location>
</feature>
<dbReference type="PROSITE" id="PS51459">
    <property type="entry name" value="FIDO"/>
    <property type="match status" value="1"/>
</dbReference>
<dbReference type="RefSeq" id="WP_108740761.1">
    <property type="nucleotide sequence ID" value="NZ_CP020918.1"/>
</dbReference>
<evidence type="ECO:0000256" key="1">
    <source>
        <dbReference type="PIRSR" id="PIRSR640198-1"/>
    </source>
</evidence>
<dbReference type="PANTHER" id="PTHR13504">
    <property type="entry name" value="FIDO DOMAIN-CONTAINING PROTEIN DDB_G0283145"/>
    <property type="match status" value="1"/>
</dbReference>
<keyword evidence="2" id="KW-0547">Nucleotide-binding</keyword>
<dbReference type="Pfam" id="PF02661">
    <property type="entry name" value="Fic"/>
    <property type="match status" value="1"/>
</dbReference>
<evidence type="ECO:0000313" key="5">
    <source>
        <dbReference type="Proteomes" id="UP000244527"/>
    </source>
</evidence>
<dbReference type="InterPro" id="IPR036597">
    <property type="entry name" value="Fido-like_dom_sf"/>
</dbReference>
<keyword evidence="5" id="KW-1185">Reference proteome</keyword>
<proteinExistence type="predicted"/>
<dbReference type="Proteomes" id="UP000244527">
    <property type="component" value="Chromosome"/>
</dbReference>
<organism evidence="4 5">
    <name type="scientific">Flavobacterium faecale</name>
    <dbReference type="NCBI Taxonomy" id="1355330"/>
    <lineage>
        <taxon>Bacteria</taxon>
        <taxon>Pseudomonadati</taxon>
        <taxon>Bacteroidota</taxon>
        <taxon>Flavobacteriia</taxon>
        <taxon>Flavobacteriales</taxon>
        <taxon>Flavobacteriaceae</taxon>
        <taxon>Flavobacterium</taxon>
    </lineage>
</organism>